<accession>A0AA36MEI2</accession>
<dbReference type="AlphaFoldDB" id="A0AA36MEI2"/>
<gene>
    <name evidence="2" type="ORF">CYNAS_LOCUS19036</name>
</gene>
<evidence type="ECO:0000256" key="1">
    <source>
        <dbReference type="SAM" id="MobiDB-lite"/>
    </source>
</evidence>
<dbReference type="Proteomes" id="UP001176961">
    <property type="component" value="Unassembled WGS sequence"/>
</dbReference>
<evidence type="ECO:0000313" key="2">
    <source>
        <dbReference type="EMBL" id="CAJ0607053.1"/>
    </source>
</evidence>
<organism evidence="2 3">
    <name type="scientific">Cylicocyclus nassatus</name>
    <name type="common">Nematode worm</name>
    <dbReference type="NCBI Taxonomy" id="53992"/>
    <lineage>
        <taxon>Eukaryota</taxon>
        <taxon>Metazoa</taxon>
        <taxon>Ecdysozoa</taxon>
        <taxon>Nematoda</taxon>
        <taxon>Chromadorea</taxon>
        <taxon>Rhabditida</taxon>
        <taxon>Rhabditina</taxon>
        <taxon>Rhabditomorpha</taxon>
        <taxon>Strongyloidea</taxon>
        <taxon>Strongylidae</taxon>
        <taxon>Cylicocyclus</taxon>
    </lineage>
</organism>
<proteinExistence type="predicted"/>
<evidence type="ECO:0000313" key="3">
    <source>
        <dbReference type="Proteomes" id="UP001176961"/>
    </source>
</evidence>
<reference evidence="2" key="1">
    <citation type="submission" date="2023-07" db="EMBL/GenBank/DDBJ databases">
        <authorList>
            <consortium name="CYATHOMIX"/>
        </authorList>
    </citation>
    <scope>NUCLEOTIDE SEQUENCE</scope>
    <source>
        <strain evidence="2">N/A</strain>
    </source>
</reference>
<dbReference type="EMBL" id="CATQJL010000316">
    <property type="protein sequence ID" value="CAJ0607053.1"/>
    <property type="molecule type" value="Genomic_DNA"/>
</dbReference>
<name>A0AA36MEI2_CYLNA</name>
<keyword evidence="3" id="KW-1185">Reference proteome</keyword>
<feature type="region of interest" description="Disordered" evidence="1">
    <location>
        <begin position="23"/>
        <end position="77"/>
    </location>
</feature>
<protein>
    <submittedName>
        <fullName evidence="2">Uncharacterized protein</fullName>
    </submittedName>
</protein>
<comment type="caution">
    <text evidence="2">The sequence shown here is derived from an EMBL/GenBank/DDBJ whole genome shotgun (WGS) entry which is preliminary data.</text>
</comment>
<sequence>MGGNKVNMALDDVIAWYKKRREDKDKVDRHMTSRGKSPNYKRHHALHSTSVSRYRRPATYHSYRGSGKKAAERESGRIDGHRRSAWSYVAVNEVLRAVREARESDDKKLYIVDWLSRNEAIWKKSSEREAHYRRKMRKELEQKAKEENLHKNE</sequence>